<dbReference type="RefSeq" id="WP_354694905.1">
    <property type="nucleotide sequence ID" value="NZ_JAZHOG010000004.1"/>
</dbReference>
<evidence type="ECO:0000313" key="3">
    <source>
        <dbReference type="Proteomes" id="UP001359886"/>
    </source>
</evidence>
<organism evidence="2 3">
    <name type="scientific">Elongatibacter sediminis</name>
    <dbReference type="NCBI Taxonomy" id="3119006"/>
    <lineage>
        <taxon>Bacteria</taxon>
        <taxon>Pseudomonadati</taxon>
        <taxon>Pseudomonadota</taxon>
        <taxon>Gammaproteobacteria</taxon>
        <taxon>Chromatiales</taxon>
        <taxon>Wenzhouxiangellaceae</taxon>
        <taxon>Elongatibacter</taxon>
    </lineage>
</organism>
<comment type="caution">
    <text evidence="2">The sequence shown here is derived from an EMBL/GenBank/DDBJ whole genome shotgun (WGS) entry which is preliminary data.</text>
</comment>
<sequence>MDVKQDLIGKTITGVIASIPDRSAPREIWMLQFSDGTHVEFVSPAAKRALKRSVRTRRASSRQAANAGQLTLNVA</sequence>
<keyword evidence="3" id="KW-1185">Reference proteome</keyword>
<gene>
    <name evidence="2" type="ORF">V3330_08125</name>
</gene>
<name>A0AAW9RF57_9GAMM</name>
<dbReference type="Proteomes" id="UP001359886">
    <property type="component" value="Unassembled WGS sequence"/>
</dbReference>
<protein>
    <submittedName>
        <fullName evidence="2">Uncharacterized protein</fullName>
    </submittedName>
</protein>
<accession>A0AAW9RF57</accession>
<evidence type="ECO:0000313" key="2">
    <source>
        <dbReference type="EMBL" id="MEJ8567589.1"/>
    </source>
</evidence>
<feature type="region of interest" description="Disordered" evidence="1">
    <location>
        <begin position="53"/>
        <end position="75"/>
    </location>
</feature>
<feature type="compositionally biased region" description="Polar residues" evidence="1">
    <location>
        <begin position="61"/>
        <end position="75"/>
    </location>
</feature>
<evidence type="ECO:0000256" key="1">
    <source>
        <dbReference type="SAM" id="MobiDB-lite"/>
    </source>
</evidence>
<dbReference type="AlphaFoldDB" id="A0AAW9RF57"/>
<reference evidence="2 3" key="1">
    <citation type="submission" date="2024-02" db="EMBL/GenBank/DDBJ databases">
        <title>A novel Wenzhouxiangellaceae bacterium, isolated from coastal sediments.</title>
        <authorList>
            <person name="Du Z.-J."/>
            <person name="Ye Y.-Q."/>
            <person name="Zhang X.-Y."/>
        </authorList>
    </citation>
    <scope>NUCLEOTIDE SEQUENCE [LARGE SCALE GENOMIC DNA]</scope>
    <source>
        <strain evidence="2 3">CH-27</strain>
    </source>
</reference>
<proteinExistence type="predicted"/>
<dbReference type="EMBL" id="JAZHOG010000004">
    <property type="protein sequence ID" value="MEJ8567589.1"/>
    <property type="molecule type" value="Genomic_DNA"/>
</dbReference>